<dbReference type="GO" id="GO:0046688">
    <property type="term" value="P:response to copper ion"/>
    <property type="evidence" value="ECO:0007669"/>
    <property type="project" value="InterPro"/>
</dbReference>
<feature type="transmembrane region" description="Helical" evidence="9">
    <location>
        <begin position="198"/>
        <end position="220"/>
    </location>
</feature>
<evidence type="ECO:0000313" key="12">
    <source>
        <dbReference type="EMBL" id="GGI02932.1"/>
    </source>
</evidence>
<evidence type="ECO:0000256" key="3">
    <source>
        <dbReference type="ARBA" id="ARBA00022692"/>
    </source>
</evidence>
<feature type="domain" description="Copper resistance protein D" evidence="11">
    <location>
        <begin position="345"/>
        <end position="465"/>
    </location>
</feature>
<feature type="transmembrane region" description="Helical" evidence="9">
    <location>
        <begin position="383"/>
        <end position="403"/>
    </location>
</feature>
<dbReference type="InterPro" id="IPR014755">
    <property type="entry name" value="Cu-Rt/internalin_Ig-like"/>
</dbReference>
<dbReference type="PANTHER" id="PTHR34820">
    <property type="entry name" value="INNER MEMBRANE PROTEIN YEBZ"/>
    <property type="match status" value="1"/>
</dbReference>
<feature type="transmembrane region" description="Helical" evidence="9">
    <location>
        <begin position="312"/>
        <end position="331"/>
    </location>
</feature>
<sequence length="589" mass="61189">MTGSLHPTSRADGPATARLLLVVALALAWLVALAVPASAHASLIETSPPDGTRLEAAPEQVLLRFSEAVSSTPDGIRVFDADATRVDAGERETVSPTEVAVALPADLPDGGYVVTFRVISADSHPVAGTFTFVVGDGEQVDDALVADLFGGAGQEWTGVVGPLLRGASYLGVLLAAGAAAFSAWVAARREERDVAWTWAVRGAVLAAVTSLLAVPVQTVAVTGRSLAGVFASGGGLGDTLVFSSFGQSTLLRLVALAAFVVAWQRLDRGRGGAGSHLEVLVTGALAAGSFVLDGHQRAVEPTWLLIGADLVHLLGAALWVGGLVLLLGAVRRRRIDDDPVGAAGLVSRFSRLALWSVLALTVAGVAMSGVLVRTPRALTATGYGWTLVAKVGLVALVLLAAAYNRWRLEPAIAARVVPTGGAVDVGAETTDRVAQRSRRAWGQLRTTLAIEVIGVAAVVAVTGFLVSQRPAAEAAGITGAYQTTVALTEDLDVDLVVDPNRAGLNALHVYVLDETGRPVGDVEDLRLELTYVPEQIGPIEVVPYVAGPGHWSANIEDLRFAGEWEVRVVAGIDRFTQADVRVPVVVNAP</sequence>
<evidence type="ECO:0000256" key="9">
    <source>
        <dbReference type="SAM" id="Phobius"/>
    </source>
</evidence>
<dbReference type="OrthoDB" id="5242236at2"/>
<feature type="transmembrane region" description="Helical" evidence="9">
    <location>
        <begin position="275"/>
        <end position="292"/>
    </location>
</feature>
<dbReference type="GO" id="GO:0042597">
    <property type="term" value="C:periplasmic space"/>
    <property type="evidence" value="ECO:0007669"/>
    <property type="project" value="InterPro"/>
</dbReference>
<keyword evidence="5" id="KW-0732">Signal</keyword>
<feature type="domain" description="CopC" evidence="10">
    <location>
        <begin position="40"/>
        <end position="134"/>
    </location>
</feature>
<dbReference type="InterPro" id="IPR032694">
    <property type="entry name" value="CopC/D"/>
</dbReference>
<evidence type="ECO:0000256" key="4">
    <source>
        <dbReference type="ARBA" id="ARBA00022723"/>
    </source>
</evidence>
<name>A0A8J3A4Z1_9ACTN</name>
<dbReference type="Pfam" id="PF05425">
    <property type="entry name" value="CopD"/>
    <property type="match status" value="1"/>
</dbReference>
<accession>A0A8J3A4Z1</accession>
<reference evidence="12" key="1">
    <citation type="journal article" date="2014" name="Int. J. Syst. Evol. Microbiol.">
        <title>Complete genome sequence of Corynebacterium casei LMG S-19264T (=DSM 44701T), isolated from a smear-ripened cheese.</title>
        <authorList>
            <consortium name="US DOE Joint Genome Institute (JGI-PGF)"/>
            <person name="Walter F."/>
            <person name="Albersmeier A."/>
            <person name="Kalinowski J."/>
            <person name="Ruckert C."/>
        </authorList>
    </citation>
    <scope>NUCLEOTIDE SEQUENCE</scope>
    <source>
        <strain evidence="12">CGMCC 1.14988</strain>
    </source>
</reference>
<protein>
    <submittedName>
        <fullName evidence="12">Copper resistance protein C</fullName>
    </submittedName>
</protein>
<dbReference type="Gene3D" id="2.60.40.1220">
    <property type="match status" value="1"/>
</dbReference>
<keyword evidence="4" id="KW-0479">Metal-binding</keyword>
<feature type="transmembrane region" description="Helical" evidence="9">
    <location>
        <begin position="240"/>
        <end position="263"/>
    </location>
</feature>
<dbReference type="RefSeq" id="WP_130648248.1">
    <property type="nucleotide sequence ID" value="NZ_BMHA01000001.1"/>
</dbReference>
<dbReference type="InterPro" id="IPR007348">
    <property type="entry name" value="CopC_dom"/>
</dbReference>
<dbReference type="PANTHER" id="PTHR34820:SF4">
    <property type="entry name" value="INNER MEMBRANE PROTEIN YEBZ"/>
    <property type="match status" value="1"/>
</dbReference>
<dbReference type="GO" id="GO:0006825">
    <property type="term" value="P:copper ion transport"/>
    <property type="evidence" value="ECO:0007669"/>
    <property type="project" value="InterPro"/>
</dbReference>
<dbReference type="InterPro" id="IPR008457">
    <property type="entry name" value="Cu-R_CopD_dom"/>
</dbReference>
<dbReference type="AlphaFoldDB" id="A0A8J3A4Z1"/>
<evidence type="ECO:0000256" key="1">
    <source>
        <dbReference type="ARBA" id="ARBA00004651"/>
    </source>
</evidence>
<evidence type="ECO:0000256" key="5">
    <source>
        <dbReference type="ARBA" id="ARBA00022729"/>
    </source>
</evidence>
<keyword evidence="8 9" id="KW-0472">Membrane</keyword>
<feature type="transmembrane region" description="Helical" evidence="9">
    <location>
        <begin position="352"/>
        <end position="371"/>
    </location>
</feature>
<evidence type="ECO:0000313" key="13">
    <source>
        <dbReference type="Proteomes" id="UP000650511"/>
    </source>
</evidence>
<keyword evidence="7" id="KW-0186">Copper</keyword>
<keyword evidence="13" id="KW-1185">Reference proteome</keyword>
<evidence type="ECO:0000256" key="8">
    <source>
        <dbReference type="ARBA" id="ARBA00023136"/>
    </source>
</evidence>
<proteinExistence type="predicted"/>
<evidence type="ECO:0000259" key="10">
    <source>
        <dbReference type="Pfam" id="PF04234"/>
    </source>
</evidence>
<comment type="caution">
    <text evidence="12">The sequence shown here is derived from an EMBL/GenBank/DDBJ whole genome shotgun (WGS) entry which is preliminary data.</text>
</comment>
<evidence type="ECO:0000256" key="7">
    <source>
        <dbReference type="ARBA" id="ARBA00023008"/>
    </source>
</evidence>
<keyword evidence="6 9" id="KW-1133">Transmembrane helix</keyword>
<feature type="transmembrane region" description="Helical" evidence="9">
    <location>
        <begin position="446"/>
        <end position="466"/>
    </location>
</feature>
<evidence type="ECO:0000256" key="6">
    <source>
        <dbReference type="ARBA" id="ARBA00022989"/>
    </source>
</evidence>
<dbReference type="EMBL" id="BMHA01000001">
    <property type="protein sequence ID" value="GGI02932.1"/>
    <property type="molecule type" value="Genomic_DNA"/>
</dbReference>
<dbReference type="GO" id="GO:0005886">
    <property type="term" value="C:plasma membrane"/>
    <property type="evidence" value="ECO:0007669"/>
    <property type="project" value="UniProtKB-SubCell"/>
</dbReference>
<dbReference type="InterPro" id="IPR014756">
    <property type="entry name" value="Ig_E-set"/>
</dbReference>
<dbReference type="Proteomes" id="UP000650511">
    <property type="component" value="Unassembled WGS sequence"/>
</dbReference>
<evidence type="ECO:0000256" key="2">
    <source>
        <dbReference type="ARBA" id="ARBA00022475"/>
    </source>
</evidence>
<comment type="subcellular location">
    <subcellularLocation>
        <location evidence="1">Cell membrane</location>
        <topology evidence="1">Multi-pass membrane protein</topology>
    </subcellularLocation>
</comment>
<organism evidence="12 13">
    <name type="scientific">Egicoccus halophilus</name>
    <dbReference type="NCBI Taxonomy" id="1670830"/>
    <lineage>
        <taxon>Bacteria</taxon>
        <taxon>Bacillati</taxon>
        <taxon>Actinomycetota</taxon>
        <taxon>Nitriliruptoria</taxon>
        <taxon>Egicoccales</taxon>
        <taxon>Egicoccaceae</taxon>
        <taxon>Egicoccus</taxon>
    </lineage>
</organism>
<keyword evidence="2" id="KW-1003">Cell membrane</keyword>
<reference evidence="12" key="2">
    <citation type="submission" date="2020-09" db="EMBL/GenBank/DDBJ databases">
        <authorList>
            <person name="Sun Q."/>
            <person name="Zhou Y."/>
        </authorList>
    </citation>
    <scope>NUCLEOTIDE SEQUENCE</scope>
    <source>
        <strain evidence="12">CGMCC 1.14988</strain>
    </source>
</reference>
<dbReference type="GO" id="GO:0005507">
    <property type="term" value="F:copper ion binding"/>
    <property type="evidence" value="ECO:0007669"/>
    <property type="project" value="InterPro"/>
</dbReference>
<gene>
    <name evidence="12" type="ORF">GCM10011354_02040</name>
</gene>
<dbReference type="SUPFAM" id="SSF81296">
    <property type="entry name" value="E set domains"/>
    <property type="match status" value="1"/>
</dbReference>
<dbReference type="Pfam" id="PF04234">
    <property type="entry name" value="CopC"/>
    <property type="match status" value="1"/>
</dbReference>
<evidence type="ECO:0000259" key="11">
    <source>
        <dbReference type="Pfam" id="PF05425"/>
    </source>
</evidence>
<feature type="transmembrane region" description="Helical" evidence="9">
    <location>
        <begin position="166"/>
        <end position="186"/>
    </location>
</feature>
<keyword evidence="3 9" id="KW-0812">Transmembrane</keyword>